<feature type="binding site" evidence="5">
    <location>
        <position position="289"/>
    </location>
    <ligand>
        <name>spermidine</name>
        <dbReference type="ChEBI" id="CHEBI:57834"/>
    </ligand>
</feature>
<feature type="transmembrane region" description="Helical" evidence="5">
    <location>
        <begin position="67"/>
        <end position="89"/>
    </location>
</feature>
<evidence type="ECO:0000256" key="6">
    <source>
        <dbReference type="PROSITE-ProRule" id="PRU00354"/>
    </source>
</evidence>
<keyword evidence="4 5" id="KW-0620">Polyamine biosynthesis</keyword>
<feature type="transmembrane region" description="Helical" evidence="5">
    <location>
        <begin position="37"/>
        <end position="55"/>
    </location>
</feature>
<feature type="binding site" evidence="5">
    <location>
        <begin position="343"/>
        <end position="344"/>
    </location>
    <ligand>
        <name>S-methyl-5'-thioadenosine</name>
        <dbReference type="ChEBI" id="CHEBI:17509"/>
    </ligand>
</feature>
<dbReference type="InterPro" id="IPR029063">
    <property type="entry name" value="SAM-dependent_MTases_sf"/>
</dbReference>
<dbReference type="Pfam" id="PF01564">
    <property type="entry name" value="Spermine_synth"/>
    <property type="match status" value="1"/>
</dbReference>
<proteinExistence type="inferred from homology"/>
<reference evidence="8" key="1">
    <citation type="journal article" date="2020" name="Mol. Plant Microbe Interact.">
        <title>Complete genome sequences of four natural Pseudomonas isolates that catabolize a wide range of aromatic compounds relevant to lignin valorization.</title>
        <authorList>
            <person name="Hatmaker E.A."/>
            <person name="Presle G."/>
            <person name="Cannon O."/>
            <person name="Guss A.M."/>
            <person name="Elkins J.G."/>
        </authorList>
    </citation>
    <scope>NUCLEOTIDE SEQUENCE</scope>
    <source>
        <strain evidence="8">583</strain>
    </source>
</reference>
<comment type="subunit">
    <text evidence="5">Homodimer or homotetramer.</text>
</comment>
<comment type="function">
    <text evidence="5">Catalyzes the irreversible transfer of a propylamine group from the amino donor S-adenosylmethioninamine (decarboxy-AdoMet) to putrescine (1,4-diaminobutane) to yield spermidine.</text>
</comment>
<dbReference type="PROSITE" id="PS51006">
    <property type="entry name" value="PABS_2"/>
    <property type="match status" value="1"/>
</dbReference>
<dbReference type="InterPro" id="IPR030373">
    <property type="entry name" value="PABS_CS"/>
</dbReference>
<evidence type="ECO:0000256" key="5">
    <source>
        <dbReference type="HAMAP-Rule" id="MF_00198"/>
    </source>
</evidence>
<feature type="active site" description="Proton acceptor" evidence="5 6">
    <location>
        <position position="364"/>
    </location>
</feature>
<evidence type="ECO:0000313" key="8">
    <source>
        <dbReference type="EMBL" id="QND57839.1"/>
    </source>
</evidence>
<dbReference type="EC" id="2.5.1.16" evidence="5"/>
<dbReference type="GO" id="GO:0008295">
    <property type="term" value="P:spermidine biosynthetic process"/>
    <property type="evidence" value="ECO:0007669"/>
    <property type="project" value="UniProtKB-UniRule"/>
</dbReference>
<gene>
    <name evidence="5" type="primary">speE</name>
    <name evidence="8" type="ORF">HB778_15460</name>
</gene>
<dbReference type="GO" id="GO:0005886">
    <property type="term" value="C:plasma membrane"/>
    <property type="evidence" value="ECO:0007669"/>
    <property type="project" value="UniProtKB-SubCell"/>
</dbReference>
<comment type="subcellular location">
    <subcellularLocation>
        <location evidence="5">Cell membrane</location>
        <topology evidence="5">Multi-pass membrane protein</topology>
    </subcellularLocation>
</comment>
<dbReference type="PANTHER" id="PTHR43317">
    <property type="entry name" value="THERMOSPERMINE SYNTHASE ACAULIS5"/>
    <property type="match status" value="1"/>
</dbReference>
<comment type="pathway">
    <text evidence="5">Amine and polyamine biosynthesis; spermidine biosynthesis; spermidine from putrescine: step 1/1.</text>
</comment>
<evidence type="ECO:0000313" key="9">
    <source>
        <dbReference type="Proteomes" id="UP000515465"/>
    </source>
</evidence>
<feature type="domain" description="PABS" evidence="7">
    <location>
        <begin position="207"/>
        <end position="443"/>
    </location>
</feature>
<feature type="binding site" evidence="5">
    <location>
        <position position="235"/>
    </location>
    <ligand>
        <name>S-methyl-5'-thioadenosine</name>
        <dbReference type="ChEBI" id="CHEBI:17509"/>
    </ligand>
</feature>
<evidence type="ECO:0000256" key="4">
    <source>
        <dbReference type="ARBA" id="ARBA00023115"/>
    </source>
</evidence>
<comment type="caution">
    <text evidence="5">Lacks conserved residue(s) required for the propagation of feature annotation.</text>
</comment>
<dbReference type="NCBIfam" id="NF002956">
    <property type="entry name" value="PRK03612.1"/>
    <property type="match status" value="1"/>
</dbReference>
<dbReference type="GO" id="GO:0010487">
    <property type="term" value="F:thermospermine synthase activity"/>
    <property type="evidence" value="ECO:0007669"/>
    <property type="project" value="UniProtKB-ARBA"/>
</dbReference>
<keyword evidence="5" id="KW-1003">Cell membrane</keyword>
<dbReference type="PANTHER" id="PTHR43317:SF1">
    <property type="entry name" value="THERMOSPERMINE SYNTHASE ACAULIS5"/>
    <property type="match status" value="1"/>
</dbReference>
<keyword evidence="5" id="KW-0472">Membrane</keyword>
<dbReference type="Proteomes" id="UP000515465">
    <property type="component" value="Chromosome"/>
</dbReference>
<dbReference type="PROSITE" id="PS01330">
    <property type="entry name" value="PABS_1"/>
    <property type="match status" value="1"/>
</dbReference>
<keyword evidence="5" id="KW-1133">Transmembrane helix</keyword>
<feature type="transmembrane region" description="Helical" evidence="5">
    <location>
        <begin position="95"/>
        <end position="118"/>
    </location>
</feature>
<dbReference type="EMBL" id="CP050296">
    <property type="protein sequence ID" value="QND57839.1"/>
    <property type="molecule type" value="Genomic_DNA"/>
</dbReference>
<comment type="similarity">
    <text evidence="1 5">Belongs to the spermidine/spermine synthase family.</text>
</comment>
<evidence type="ECO:0000256" key="3">
    <source>
        <dbReference type="ARBA" id="ARBA00023066"/>
    </source>
</evidence>
<dbReference type="InterPro" id="IPR001045">
    <property type="entry name" value="Spermi_synthase"/>
</dbReference>
<comment type="catalytic activity">
    <reaction evidence="5">
        <text>S-adenosyl 3-(methylsulfanyl)propylamine + putrescine = S-methyl-5'-thioadenosine + spermidine + H(+)</text>
        <dbReference type="Rhea" id="RHEA:12721"/>
        <dbReference type="ChEBI" id="CHEBI:15378"/>
        <dbReference type="ChEBI" id="CHEBI:17509"/>
        <dbReference type="ChEBI" id="CHEBI:57443"/>
        <dbReference type="ChEBI" id="CHEBI:57834"/>
        <dbReference type="ChEBI" id="CHEBI:326268"/>
        <dbReference type="EC" id="2.5.1.16"/>
    </reaction>
</comment>
<dbReference type="HAMAP" id="MF_00198">
    <property type="entry name" value="Spermidine_synth"/>
    <property type="match status" value="1"/>
</dbReference>
<name>A0A7G6STK7_9HYPH</name>
<feature type="transmembrane region" description="Helical" evidence="5">
    <location>
        <begin position="159"/>
        <end position="178"/>
    </location>
</feature>
<feature type="transmembrane region" description="Helical" evidence="5">
    <location>
        <begin position="130"/>
        <end position="153"/>
    </location>
</feature>
<evidence type="ECO:0000256" key="1">
    <source>
        <dbReference type="ARBA" id="ARBA00007867"/>
    </source>
</evidence>
<protein>
    <recommendedName>
        <fullName evidence="5">Polyamine aminopropyltransferase</fullName>
    </recommendedName>
    <alternativeName>
        <fullName evidence="5">Putrescine aminopropyltransferase</fullName>
        <shortName evidence="5">PAPT</shortName>
    </alternativeName>
    <alternativeName>
        <fullName evidence="5">Spermidine synthase</fullName>
        <shortName evidence="5">SPDS</shortName>
        <shortName evidence="5">SPDSY</shortName>
        <ecNumber evidence="5">2.5.1.16</ecNumber>
    </alternativeName>
</protein>
<feature type="binding site" evidence="5">
    <location>
        <position position="309"/>
    </location>
    <ligand>
        <name>S-methyl-5'-thioadenosine</name>
        <dbReference type="ChEBI" id="CHEBI:17509"/>
    </ligand>
</feature>
<dbReference type="GO" id="GO:0004766">
    <property type="term" value="F:spermidine synthase activity"/>
    <property type="evidence" value="ECO:0007669"/>
    <property type="project" value="UniProtKB-UniRule"/>
</dbReference>
<keyword evidence="3 5" id="KW-0745">Spermidine biosynthesis</keyword>
<evidence type="ECO:0000256" key="2">
    <source>
        <dbReference type="ARBA" id="ARBA00022679"/>
    </source>
</evidence>
<dbReference type="AlphaFoldDB" id="A0A7G6STK7"/>
<dbReference type="FunFam" id="3.40.50.150:FF:000088">
    <property type="entry name" value="Polyamine aminopropyltransferase"/>
    <property type="match status" value="1"/>
</dbReference>
<evidence type="ECO:0000259" key="7">
    <source>
        <dbReference type="PROSITE" id="PS51006"/>
    </source>
</evidence>
<dbReference type="Gene3D" id="3.40.50.150">
    <property type="entry name" value="Vaccinia Virus protein VP39"/>
    <property type="match status" value="1"/>
</dbReference>
<sequence>MEILLLFSAFVIATCGLVYELIAGTLASYLLGDSVTQFSTIIGAYLFAMGVGSWLSRYIERNLLAYFVRIELLIGAIGGSSAAALFILFDQVASFRLWLYVLVGVIGILVGVEIPLLLRILEGRLAFKDLVSKVFTFDYIGALFASLLFPLVLVPHLGLIRSAFLFGILNTMVAIWMLHAIKADIIPRRAAHKAAAFTVLALLIAGFVWSERIQSISEASIYPGTVIFAQSTPYQRIVVTRQQRDIRLFLNSNLQFSSLDEYRYHEALVHPAMSALKAPRKVLIIGGGDGLALREVLKYPAVEAVTMVDLDPAMTRLFSSNELMTALNGGALSSPKLTLINADAFLWLRERKPADQRFDVVIIDLPDPSNFSIGKLYSLTFYRQLKSALNDDGIVVIQSTSPLIARKSFWCVDNTLAAAGYQTAAYHLFVPSFGEWGFIIGSFSPYRVPEHLPEGLRFLDLPTMKAMFQFPPDMAHVATAIQRLDDQPLVRYFDEEWGDYLIY</sequence>
<keyword evidence="5" id="KW-0812">Transmembrane</keyword>
<dbReference type="UniPathway" id="UPA00248">
    <property type="reaction ID" value="UER00314"/>
</dbReference>
<dbReference type="RefSeq" id="WP_183464617.1">
    <property type="nucleotide sequence ID" value="NZ_CP050296.1"/>
</dbReference>
<dbReference type="CDD" id="cd02440">
    <property type="entry name" value="AdoMet_MTases"/>
    <property type="match status" value="1"/>
</dbReference>
<dbReference type="InterPro" id="IPR030374">
    <property type="entry name" value="PABS"/>
</dbReference>
<dbReference type="SUPFAM" id="SSF53335">
    <property type="entry name" value="S-adenosyl-L-methionine-dependent methyltransferases"/>
    <property type="match status" value="1"/>
</dbReference>
<organism evidence="8 9">
    <name type="scientific">Mesorhizobium huakuii</name>
    <dbReference type="NCBI Taxonomy" id="28104"/>
    <lineage>
        <taxon>Bacteria</taxon>
        <taxon>Pseudomonadati</taxon>
        <taxon>Pseudomonadota</taxon>
        <taxon>Alphaproteobacteria</taxon>
        <taxon>Hyphomicrobiales</taxon>
        <taxon>Phyllobacteriaceae</taxon>
        <taxon>Mesorhizobium</taxon>
    </lineage>
</organism>
<feature type="binding site" evidence="5">
    <location>
        <position position="265"/>
    </location>
    <ligand>
        <name>spermidine</name>
        <dbReference type="ChEBI" id="CHEBI:57834"/>
    </ligand>
</feature>
<feature type="transmembrane region" description="Helical" evidence="5">
    <location>
        <begin position="190"/>
        <end position="209"/>
    </location>
</feature>
<accession>A0A7G6STK7</accession>
<keyword evidence="2 5" id="KW-0808">Transferase</keyword>